<dbReference type="SUPFAM" id="SSF51905">
    <property type="entry name" value="FAD/NAD(P)-binding domain"/>
    <property type="match status" value="2"/>
</dbReference>
<dbReference type="PRINTS" id="PR00469">
    <property type="entry name" value="PNDRDTASEII"/>
</dbReference>
<dbReference type="InterPro" id="IPR023753">
    <property type="entry name" value="FAD/NAD-binding_dom"/>
</dbReference>
<dbReference type="Gene3D" id="3.50.50.100">
    <property type="match status" value="1"/>
</dbReference>
<keyword evidence="4" id="KW-0560">Oxidoreductase</keyword>
<dbReference type="InterPro" id="IPR036188">
    <property type="entry name" value="FAD/NAD-bd_sf"/>
</dbReference>
<comment type="caution">
    <text evidence="6">The sequence shown here is derived from an EMBL/GenBank/DDBJ whole genome shotgun (WGS) entry which is preliminary data.</text>
</comment>
<name>A0AAN6QI58_9PEZI</name>
<dbReference type="PRINTS" id="PR00368">
    <property type="entry name" value="FADPNR"/>
</dbReference>
<proteinExistence type="inferred from homology"/>
<dbReference type="PANTHER" id="PTHR43735:SF3">
    <property type="entry name" value="FERROPTOSIS SUPPRESSOR PROTEIN 1"/>
    <property type="match status" value="1"/>
</dbReference>
<feature type="domain" description="FAD/NAD(P)-binding" evidence="5">
    <location>
        <begin position="4"/>
        <end position="303"/>
    </location>
</feature>
<dbReference type="GO" id="GO:0004174">
    <property type="term" value="F:electron-transferring-flavoprotein dehydrogenase activity"/>
    <property type="evidence" value="ECO:0007669"/>
    <property type="project" value="TreeGrafter"/>
</dbReference>
<dbReference type="RefSeq" id="XP_064668263.1">
    <property type="nucleotide sequence ID" value="XM_064811896.1"/>
</dbReference>
<evidence type="ECO:0000256" key="2">
    <source>
        <dbReference type="ARBA" id="ARBA00022630"/>
    </source>
</evidence>
<dbReference type="PANTHER" id="PTHR43735">
    <property type="entry name" value="APOPTOSIS-INDUCING FACTOR 1"/>
    <property type="match status" value="1"/>
</dbReference>
<evidence type="ECO:0000259" key="5">
    <source>
        <dbReference type="Pfam" id="PF07992"/>
    </source>
</evidence>
<sequence length="399" mass="43613">MARTIVILGANYTGVPIAHYLLKHTAANVKDLKVVVVAPNTHMYWFVASVRGILPNMLADDHLFLPLAPEFAKYPSDKYELVLGKAERVDPTSSIVEVRINDGSARTIRYDDLVIATGSSFKNDMPFKNLSSTDDTKRTLHEWAQRISEAKSIVVAGGGLTGVELAGELGQEYASTGKKEITLICDKDLPLEPRLRRDVRETAKNELERFKVKVITNARASSSPSSNIITLTPTKSSPSTSEKAAAKIPRTLSADLFIPAFGTIPNTSFLPASMLDDRGHVKTTPTLRAQGHDNIFVVGDAGNLQVTQGVYADAQAVYLAKLLDARALGNGREAQLPPYKPDDKIMVGVSLGKNSGVGQMGGWKLWGWMIAMFKSKKLGTQYFPAFVRGDRTILVKKNW</sequence>
<dbReference type="EMBL" id="MU853349">
    <property type="protein sequence ID" value="KAK4110693.1"/>
    <property type="molecule type" value="Genomic_DNA"/>
</dbReference>
<reference evidence="6" key="1">
    <citation type="journal article" date="2023" name="Mol. Phylogenet. Evol.">
        <title>Genome-scale phylogeny and comparative genomics of the fungal order Sordariales.</title>
        <authorList>
            <person name="Hensen N."/>
            <person name="Bonometti L."/>
            <person name="Westerberg I."/>
            <person name="Brannstrom I.O."/>
            <person name="Guillou S."/>
            <person name="Cros-Aarteil S."/>
            <person name="Calhoun S."/>
            <person name="Haridas S."/>
            <person name="Kuo A."/>
            <person name="Mondo S."/>
            <person name="Pangilinan J."/>
            <person name="Riley R."/>
            <person name="LaButti K."/>
            <person name="Andreopoulos B."/>
            <person name="Lipzen A."/>
            <person name="Chen C."/>
            <person name="Yan M."/>
            <person name="Daum C."/>
            <person name="Ng V."/>
            <person name="Clum A."/>
            <person name="Steindorff A."/>
            <person name="Ohm R.A."/>
            <person name="Martin F."/>
            <person name="Silar P."/>
            <person name="Natvig D.O."/>
            <person name="Lalanne C."/>
            <person name="Gautier V."/>
            <person name="Ament-Velasquez S.L."/>
            <person name="Kruys A."/>
            <person name="Hutchinson M.I."/>
            <person name="Powell A.J."/>
            <person name="Barry K."/>
            <person name="Miller A.N."/>
            <person name="Grigoriev I.V."/>
            <person name="Debuchy R."/>
            <person name="Gladieux P."/>
            <person name="Hiltunen Thoren M."/>
            <person name="Johannesson H."/>
        </authorList>
    </citation>
    <scope>NUCLEOTIDE SEQUENCE</scope>
    <source>
        <strain evidence="6">CBS 508.74</strain>
    </source>
</reference>
<organism evidence="6 7">
    <name type="scientific">Canariomyces notabilis</name>
    <dbReference type="NCBI Taxonomy" id="2074819"/>
    <lineage>
        <taxon>Eukaryota</taxon>
        <taxon>Fungi</taxon>
        <taxon>Dikarya</taxon>
        <taxon>Ascomycota</taxon>
        <taxon>Pezizomycotina</taxon>
        <taxon>Sordariomycetes</taxon>
        <taxon>Sordariomycetidae</taxon>
        <taxon>Sordariales</taxon>
        <taxon>Chaetomiaceae</taxon>
        <taxon>Canariomyces</taxon>
    </lineage>
</organism>
<keyword evidence="3" id="KW-0274">FAD</keyword>
<dbReference type="GO" id="GO:0005737">
    <property type="term" value="C:cytoplasm"/>
    <property type="evidence" value="ECO:0007669"/>
    <property type="project" value="TreeGrafter"/>
</dbReference>
<evidence type="ECO:0000313" key="6">
    <source>
        <dbReference type="EMBL" id="KAK4110693.1"/>
    </source>
</evidence>
<gene>
    <name evidence="6" type="ORF">N656DRAFT_713459</name>
</gene>
<evidence type="ECO:0000256" key="4">
    <source>
        <dbReference type="ARBA" id="ARBA00023002"/>
    </source>
</evidence>
<dbReference type="GO" id="GO:0050660">
    <property type="term" value="F:flavin adenine dinucleotide binding"/>
    <property type="evidence" value="ECO:0007669"/>
    <property type="project" value="TreeGrafter"/>
</dbReference>
<dbReference type="AlphaFoldDB" id="A0AAN6QI58"/>
<dbReference type="Pfam" id="PF07992">
    <property type="entry name" value="Pyr_redox_2"/>
    <property type="match status" value="1"/>
</dbReference>
<evidence type="ECO:0000256" key="3">
    <source>
        <dbReference type="ARBA" id="ARBA00022827"/>
    </source>
</evidence>
<evidence type="ECO:0000313" key="7">
    <source>
        <dbReference type="Proteomes" id="UP001302812"/>
    </source>
</evidence>
<reference evidence="6" key="2">
    <citation type="submission" date="2023-05" db="EMBL/GenBank/DDBJ databases">
        <authorList>
            <consortium name="Lawrence Berkeley National Laboratory"/>
            <person name="Steindorff A."/>
            <person name="Hensen N."/>
            <person name="Bonometti L."/>
            <person name="Westerberg I."/>
            <person name="Brannstrom I.O."/>
            <person name="Guillou S."/>
            <person name="Cros-Aarteil S."/>
            <person name="Calhoun S."/>
            <person name="Haridas S."/>
            <person name="Kuo A."/>
            <person name="Mondo S."/>
            <person name="Pangilinan J."/>
            <person name="Riley R."/>
            <person name="Labutti K."/>
            <person name="Andreopoulos B."/>
            <person name="Lipzen A."/>
            <person name="Chen C."/>
            <person name="Yanf M."/>
            <person name="Daum C."/>
            <person name="Ng V."/>
            <person name="Clum A."/>
            <person name="Ohm R."/>
            <person name="Martin F."/>
            <person name="Silar P."/>
            <person name="Natvig D."/>
            <person name="Lalanne C."/>
            <person name="Gautier V."/>
            <person name="Ament-Velasquez S.L."/>
            <person name="Kruys A."/>
            <person name="Hutchinson M.I."/>
            <person name="Powell A.J."/>
            <person name="Barry K."/>
            <person name="Miller A.N."/>
            <person name="Grigoriev I.V."/>
            <person name="Debuchy R."/>
            <person name="Gladieux P."/>
            <person name="Thoren M.H."/>
            <person name="Johannesson H."/>
        </authorList>
    </citation>
    <scope>NUCLEOTIDE SEQUENCE</scope>
    <source>
        <strain evidence="6">CBS 508.74</strain>
    </source>
</reference>
<protein>
    <submittedName>
        <fullName evidence="6">FAD/NAD(P)-binding domain-containing protein</fullName>
    </submittedName>
</protein>
<evidence type="ECO:0000256" key="1">
    <source>
        <dbReference type="ARBA" id="ARBA00006442"/>
    </source>
</evidence>
<dbReference type="GeneID" id="89936021"/>
<keyword evidence="7" id="KW-1185">Reference proteome</keyword>
<keyword evidence="2" id="KW-0285">Flavoprotein</keyword>
<comment type="similarity">
    <text evidence="1">Belongs to the FAD-dependent oxidoreductase family.</text>
</comment>
<accession>A0AAN6QI58</accession>
<dbReference type="Proteomes" id="UP001302812">
    <property type="component" value="Unassembled WGS sequence"/>
</dbReference>